<evidence type="ECO:0000256" key="1">
    <source>
        <dbReference type="ARBA" id="ARBA00004123"/>
    </source>
</evidence>
<keyword evidence="6" id="KW-1185">Reference proteome</keyword>
<dbReference type="AlphaFoldDB" id="A0A074RVE8"/>
<dbReference type="InterPro" id="IPR021858">
    <property type="entry name" value="Fun_TF"/>
</dbReference>
<dbReference type="PROSITE" id="PS50048">
    <property type="entry name" value="ZN2_CY6_FUNGAL_2"/>
    <property type="match status" value="1"/>
</dbReference>
<dbReference type="GO" id="GO:0000981">
    <property type="term" value="F:DNA-binding transcription factor activity, RNA polymerase II-specific"/>
    <property type="evidence" value="ECO:0007669"/>
    <property type="project" value="InterPro"/>
</dbReference>
<dbReference type="HOGENOM" id="CLU_030589_0_0_1"/>
<feature type="domain" description="Zn(2)-C6 fungal-type" evidence="4">
    <location>
        <begin position="13"/>
        <end position="42"/>
    </location>
</feature>
<keyword evidence="2" id="KW-0539">Nucleus</keyword>
<evidence type="ECO:0000259" key="4">
    <source>
        <dbReference type="PROSITE" id="PS50048"/>
    </source>
</evidence>
<gene>
    <name evidence="5" type="ORF">V565_120250</name>
</gene>
<comment type="caution">
    <text evidence="5">The sequence shown here is derived from an EMBL/GenBank/DDBJ whole genome shotgun (WGS) entry which is preliminary data.</text>
</comment>
<evidence type="ECO:0000256" key="3">
    <source>
        <dbReference type="SAM" id="MobiDB-lite"/>
    </source>
</evidence>
<evidence type="ECO:0000313" key="6">
    <source>
        <dbReference type="Proteomes" id="UP000027456"/>
    </source>
</evidence>
<dbReference type="SMART" id="SM00066">
    <property type="entry name" value="GAL4"/>
    <property type="match status" value="1"/>
</dbReference>
<comment type="subcellular location">
    <subcellularLocation>
        <location evidence="1">Nucleus</location>
    </subcellularLocation>
</comment>
<sequence>MSQRSAPGPVGTSCLTCKRRHKKCDKRQPTCLRCEKEENLECLGYSHNRRGPAHSGAPRTLKPRPIKPKGQEPNNSSLQQPTITPLNSRSGGEGGSGWAWTSSSSELEVLPGGTNDPYLLSSEPFLPSGSRHPGPGILIQAHDRSATAMTTRDNLKLFSSKPYESRTTAPPPSLHQIFLIFSRLPSSPSDPLMAYLAGHQFEADFVSYFNRMTKHTYFKPLKDQTERLKSQILSRLRSSHSGRWVMLLCAKISEDIIDGDRSLTVLHTRWLGHIEAAVRKRLAQDPMPREAEALREDWLEASLLKTTLGQSSNAYAVLRSATPTFLQLAYALPDLWSSNSNPTLIPLLNIIGSENHALSSFTLIDCTCAMVFGLPQQVEYDTSSGSFPKGFRPHEWAHCSPTEFQILLVDINACRDKSPGARDYKEIEHTLLHWQAQPVQHDKNWESWMAVAWLAVQESWRLTLLAYLYLSVFGLTSDDPRIQRCVTQSLQVVDTVKKHESSDTYVPFFVQYLMIGICARREQHRKIVRNRLLDVNETKFWMLRGADFASVLDHLWHGAGSSGRPISWSDYVYSREALIPVPI</sequence>
<dbReference type="SUPFAM" id="SSF57701">
    <property type="entry name" value="Zn2/Cys6 DNA-binding domain"/>
    <property type="match status" value="1"/>
</dbReference>
<dbReference type="Proteomes" id="UP000027456">
    <property type="component" value="Unassembled WGS sequence"/>
</dbReference>
<dbReference type="PANTHER" id="PTHR37534">
    <property type="entry name" value="TRANSCRIPTIONAL ACTIVATOR PROTEIN UGA3"/>
    <property type="match status" value="1"/>
</dbReference>
<dbReference type="CDD" id="cd00067">
    <property type="entry name" value="GAL4"/>
    <property type="match status" value="1"/>
</dbReference>
<evidence type="ECO:0000256" key="2">
    <source>
        <dbReference type="ARBA" id="ARBA00023242"/>
    </source>
</evidence>
<dbReference type="EMBL" id="AZST01000485">
    <property type="protein sequence ID" value="KEP48613.1"/>
    <property type="molecule type" value="Genomic_DNA"/>
</dbReference>
<dbReference type="Pfam" id="PF00172">
    <property type="entry name" value="Zn_clus"/>
    <property type="match status" value="1"/>
</dbReference>
<protein>
    <submittedName>
        <fullName evidence="5">Putative fungal Zn(2)-cys(6) binuclear cluster domain protein</fullName>
    </submittedName>
</protein>
<dbReference type="GO" id="GO:0005634">
    <property type="term" value="C:nucleus"/>
    <property type="evidence" value="ECO:0007669"/>
    <property type="project" value="UniProtKB-SubCell"/>
</dbReference>
<evidence type="ECO:0000313" key="5">
    <source>
        <dbReference type="EMBL" id="KEP48613.1"/>
    </source>
</evidence>
<dbReference type="PROSITE" id="PS00463">
    <property type="entry name" value="ZN2_CY6_FUNGAL_1"/>
    <property type="match status" value="1"/>
</dbReference>
<dbReference type="Pfam" id="PF11951">
    <property type="entry name" value="Fungal_trans_2"/>
    <property type="match status" value="1"/>
</dbReference>
<reference evidence="5 6" key="1">
    <citation type="submission" date="2013-12" db="EMBL/GenBank/DDBJ databases">
        <authorList>
            <person name="Cubeta M."/>
            <person name="Pakala S."/>
            <person name="Fedorova N."/>
            <person name="Thomas E."/>
            <person name="Dean R."/>
            <person name="Jabaji S."/>
            <person name="Neate S."/>
            <person name="Toda T."/>
            <person name="Tavantzis S."/>
            <person name="Vilgalys R."/>
            <person name="Bharathan N."/>
            <person name="Pakala S."/>
            <person name="Losada L.S."/>
            <person name="Zafar N."/>
            <person name="Nierman W."/>
        </authorList>
    </citation>
    <scope>NUCLEOTIDE SEQUENCE [LARGE SCALE GENOMIC DNA]</scope>
    <source>
        <strain evidence="5 6">123E</strain>
    </source>
</reference>
<organism evidence="5 6">
    <name type="scientific">Rhizoctonia solani 123E</name>
    <dbReference type="NCBI Taxonomy" id="1423351"/>
    <lineage>
        <taxon>Eukaryota</taxon>
        <taxon>Fungi</taxon>
        <taxon>Dikarya</taxon>
        <taxon>Basidiomycota</taxon>
        <taxon>Agaricomycotina</taxon>
        <taxon>Agaricomycetes</taxon>
        <taxon>Cantharellales</taxon>
        <taxon>Ceratobasidiaceae</taxon>
        <taxon>Rhizoctonia</taxon>
    </lineage>
</organism>
<proteinExistence type="predicted"/>
<dbReference type="Gene3D" id="4.10.240.10">
    <property type="entry name" value="Zn(2)-C6 fungal-type DNA-binding domain"/>
    <property type="match status" value="1"/>
</dbReference>
<dbReference type="OrthoDB" id="3226000at2759"/>
<dbReference type="InterPro" id="IPR001138">
    <property type="entry name" value="Zn2Cys6_DnaBD"/>
</dbReference>
<name>A0A074RVE8_9AGAM</name>
<feature type="compositionally biased region" description="Polar residues" evidence="3">
    <location>
        <begin position="72"/>
        <end position="87"/>
    </location>
</feature>
<dbReference type="InterPro" id="IPR036864">
    <property type="entry name" value="Zn2-C6_fun-type_DNA-bd_sf"/>
</dbReference>
<accession>A0A074RVE8</accession>
<dbReference type="GO" id="GO:0008270">
    <property type="term" value="F:zinc ion binding"/>
    <property type="evidence" value="ECO:0007669"/>
    <property type="project" value="InterPro"/>
</dbReference>
<dbReference type="PANTHER" id="PTHR37534:SF46">
    <property type="entry name" value="ZN(II)2CYS6 TRANSCRIPTION FACTOR (EUROFUNG)"/>
    <property type="match status" value="1"/>
</dbReference>
<feature type="region of interest" description="Disordered" evidence="3">
    <location>
        <begin position="45"/>
        <end position="103"/>
    </location>
</feature>